<dbReference type="GO" id="GO:0000976">
    <property type="term" value="F:transcription cis-regulatory region binding"/>
    <property type="evidence" value="ECO:0007669"/>
    <property type="project" value="TreeGrafter"/>
</dbReference>
<evidence type="ECO:0000256" key="1">
    <source>
        <dbReference type="ARBA" id="ARBA00023125"/>
    </source>
</evidence>
<evidence type="ECO:0000259" key="4">
    <source>
        <dbReference type="PROSITE" id="PS50977"/>
    </source>
</evidence>
<sequence>MWERAVYTRERVLCAAADLLSREGRAAISTRAVSAAAGVQPPTLYRLFGDKDGLLDALAAYGFRQYLREKQSLEETDDPVADLRRSWDLHVEFGLSRPGFYVLMYGEGRYRGGIPGGLETIAILRRNIARVADAGRLRMSVERATQLMHANGIGVVLSLIATPPGERNLELAAVAREHVLRTITTTGTGDQEEGTDVARRAAALREALLDSDTTVMTRSERALLADWLDRLADTGPAARETPGRRDGPDGQN</sequence>
<dbReference type="PRINTS" id="PR00455">
    <property type="entry name" value="HTHTETR"/>
</dbReference>
<dbReference type="GO" id="GO:0003700">
    <property type="term" value="F:DNA-binding transcription factor activity"/>
    <property type="evidence" value="ECO:0007669"/>
    <property type="project" value="TreeGrafter"/>
</dbReference>
<dbReference type="InterPro" id="IPR001647">
    <property type="entry name" value="HTH_TetR"/>
</dbReference>
<dbReference type="InterPro" id="IPR009057">
    <property type="entry name" value="Homeodomain-like_sf"/>
</dbReference>
<name>A0A919E463_9ACTN</name>
<dbReference type="PANTHER" id="PTHR30055:SF209">
    <property type="entry name" value="POSSIBLE TRANSCRIPTIONAL REGULATORY PROTEIN (PROBABLY TETR-FAMILY)"/>
    <property type="match status" value="1"/>
</dbReference>
<dbReference type="Pfam" id="PF00440">
    <property type="entry name" value="TetR_N"/>
    <property type="match status" value="1"/>
</dbReference>
<gene>
    <name evidence="5" type="ORF">GCM10014715_77980</name>
</gene>
<dbReference type="InterPro" id="IPR036271">
    <property type="entry name" value="Tet_transcr_reg_TetR-rel_C_sf"/>
</dbReference>
<accession>A0A919E463</accession>
<dbReference type="RefSeq" id="WP_229904028.1">
    <property type="nucleotide sequence ID" value="NZ_BNBC01000058.1"/>
</dbReference>
<proteinExistence type="predicted"/>
<feature type="region of interest" description="Disordered" evidence="3">
    <location>
        <begin position="233"/>
        <end position="252"/>
    </location>
</feature>
<evidence type="ECO:0000256" key="3">
    <source>
        <dbReference type="SAM" id="MobiDB-lite"/>
    </source>
</evidence>
<evidence type="ECO:0000256" key="2">
    <source>
        <dbReference type="PROSITE-ProRule" id="PRU00335"/>
    </source>
</evidence>
<feature type="domain" description="HTH tetR-type" evidence="4">
    <location>
        <begin position="6"/>
        <end position="66"/>
    </location>
</feature>
<protein>
    <submittedName>
        <fullName evidence="5">TetR family transcriptional regulator</fullName>
    </submittedName>
</protein>
<dbReference type="EMBL" id="BNBC01000058">
    <property type="protein sequence ID" value="GHF10685.1"/>
    <property type="molecule type" value="Genomic_DNA"/>
</dbReference>
<keyword evidence="6" id="KW-1185">Reference proteome</keyword>
<feature type="compositionally biased region" description="Basic and acidic residues" evidence="3">
    <location>
        <begin position="241"/>
        <end position="252"/>
    </location>
</feature>
<reference evidence="5" key="1">
    <citation type="journal article" date="2014" name="Int. J. Syst. Evol. Microbiol.">
        <title>Complete genome sequence of Corynebacterium casei LMG S-19264T (=DSM 44701T), isolated from a smear-ripened cheese.</title>
        <authorList>
            <consortium name="US DOE Joint Genome Institute (JGI-PGF)"/>
            <person name="Walter F."/>
            <person name="Albersmeier A."/>
            <person name="Kalinowski J."/>
            <person name="Ruckert C."/>
        </authorList>
    </citation>
    <scope>NUCLEOTIDE SEQUENCE</scope>
    <source>
        <strain evidence="5">JCM 3302</strain>
    </source>
</reference>
<dbReference type="PANTHER" id="PTHR30055">
    <property type="entry name" value="HTH-TYPE TRANSCRIPTIONAL REGULATOR RUTR"/>
    <property type="match status" value="1"/>
</dbReference>
<organism evidence="5 6">
    <name type="scientific">Streptomyces spiralis</name>
    <dbReference type="NCBI Taxonomy" id="66376"/>
    <lineage>
        <taxon>Bacteria</taxon>
        <taxon>Bacillati</taxon>
        <taxon>Actinomycetota</taxon>
        <taxon>Actinomycetes</taxon>
        <taxon>Kitasatosporales</taxon>
        <taxon>Streptomycetaceae</taxon>
        <taxon>Streptomyces</taxon>
    </lineage>
</organism>
<feature type="DNA-binding region" description="H-T-H motif" evidence="2">
    <location>
        <begin position="29"/>
        <end position="48"/>
    </location>
</feature>
<keyword evidence="1 2" id="KW-0238">DNA-binding</keyword>
<dbReference type="AlphaFoldDB" id="A0A919E463"/>
<comment type="caution">
    <text evidence="5">The sequence shown here is derived from an EMBL/GenBank/DDBJ whole genome shotgun (WGS) entry which is preliminary data.</text>
</comment>
<dbReference type="InterPro" id="IPR050109">
    <property type="entry name" value="HTH-type_TetR-like_transc_reg"/>
</dbReference>
<dbReference type="SUPFAM" id="SSF48498">
    <property type="entry name" value="Tetracyclin repressor-like, C-terminal domain"/>
    <property type="match status" value="1"/>
</dbReference>
<evidence type="ECO:0000313" key="6">
    <source>
        <dbReference type="Proteomes" id="UP000641386"/>
    </source>
</evidence>
<evidence type="ECO:0000313" key="5">
    <source>
        <dbReference type="EMBL" id="GHF10685.1"/>
    </source>
</evidence>
<dbReference type="Proteomes" id="UP000641386">
    <property type="component" value="Unassembled WGS sequence"/>
</dbReference>
<reference evidence="5" key="2">
    <citation type="submission" date="2020-09" db="EMBL/GenBank/DDBJ databases">
        <authorList>
            <person name="Sun Q."/>
            <person name="Ohkuma M."/>
        </authorList>
    </citation>
    <scope>NUCLEOTIDE SEQUENCE</scope>
    <source>
        <strain evidence="5">JCM 3302</strain>
    </source>
</reference>
<dbReference type="SUPFAM" id="SSF46689">
    <property type="entry name" value="Homeodomain-like"/>
    <property type="match status" value="1"/>
</dbReference>
<dbReference type="PROSITE" id="PS50977">
    <property type="entry name" value="HTH_TETR_2"/>
    <property type="match status" value="1"/>
</dbReference>
<dbReference type="Gene3D" id="1.10.357.10">
    <property type="entry name" value="Tetracycline Repressor, domain 2"/>
    <property type="match status" value="1"/>
</dbReference>